<evidence type="ECO:0000259" key="2">
    <source>
        <dbReference type="Pfam" id="PF02558"/>
    </source>
</evidence>
<evidence type="ECO:0000259" key="3">
    <source>
        <dbReference type="Pfam" id="PF08546"/>
    </source>
</evidence>
<dbReference type="Pfam" id="PF02558">
    <property type="entry name" value="ApbA"/>
    <property type="match status" value="1"/>
</dbReference>
<evidence type="ECO:0000313" key="4">
    <source>
        <dbReference type="EMBL" id="MBM9468438.1"/>
    </source>
</evidence>
<evidence type="ECO:0000256" key="1">
    <source>
        <dbReference type="SAM" id="MobiDB-lite"/>
    </source>
</evidence>
<dbReference type="AlphaFoldDB" id="A0A938YIF9"/>
<feature type="domain" description="Ketopantoate reductase N-terminal" evidence="2">
    <location>
        <begin position="5"/>
        <end position="152"/>
    </location>
</feature>
<gene>
    <name evidence="4" type="ORF">JL106_14230</name>
</gene>
<dbReference type="EMBL" id="JAERWK010000018">
    <property type="protein sequence ID" value="MBM9468438.1"/>
    <property type="molecule type" value="Genomic_DNA"/>
</dbReference>
<evidence type="ECO:0000313" key="5">
    <source>
        <dbReference type="Proteomes" id="UP000663792"/>
    </source>
</evidence>
<dbReference type="SUPFAM" id="SSF48179">
    <property type="entry name" value="6-phosphogluconate dehydrogenase C-terminal domain-like"/>
    <property type="match status" value="1"/>
</dbReference>
<dbReference type="GO" id="GO:0005737">
    <property type="term" value="C:cytoplasm"/>
    <property type="evidence" value="ECO:0007669"/>
    <property type="project" value="TreeGrafter"/>
</dbReference>
<accession>A0A938YIF9</accession>
<dbReference type="Proteomes" id="UP000663792">
    <property type="component" value="Unassembled WGS sequence"/>
</dbReference>
<feature type="region of interest" description="Disordered" evidence="1">
    <location>
        <begin position="247"/>
        <end position="276"/>
    </location>
</feature>
<comment type="caution">
    <text evidence="4">The sequence shown here is derived from an EMBL/GenBank/DDBJ whole genome shotgun (WGS) entry which is preliminary data.</text>
</comment>
<dbReference type="PANTHER" id="PTHR21708:SF26">
    <property type="entry name" value="2-DEHYDROPANTOATE 2-REDUCTASE"/>
    <property type="match status" value="1"/>
</dbReference>
<dbReference type="InterPro" id="IPR013332">
    <property type="entry name" value="KPR_N"/>
</dbReference>
<dbReference type="RefSeq" id="WP_205261397.1">
    <property type="nucleotide sequence ID" value="NZ_JAERWK010000018.1"/>
</dbReference>
<name>A0A938YIF9_9ACTN</name>
<organism evidence="4 5">
    <name type="scientific">Nakamurella leprariae</name>
    <dbReference type="NCBI Taxonomy" id="2803911"/>
    <lineage>
        <taxon>Bacteria</taxon>
        <taxon>Bacillati</taxon>
        <taxon>Actinomycetota</taxon>
        <taxon>Actinomycetes</taxon>
        <taxon>Nakamurellales</taxon>
        <taxon>Nakamurellaceae</taxon>
        <taxon>Nakamurella</taxon>
    </lineage>
</organism>
<dbReference type="Gene3D" id="1.10.1040.10">
    <property type="entry name" value="N-(1-d-carboxylethyl)-l-norvaline Dehydrogenase, domain 2"/>
    <property type="match status" value="1"/>
</dbReference>
<dbReference type="InterPro" id="IPR008927">
    <property type="entry name" value="6-PGluconate_DH-like_C_sf"/>
</dbReference>
<sequence>MTRYVIIGAGAVGGTIGGALARTGQDVLLVARGRHAEVMREDGLTLRTPDGAFTVHPPVITDPAEADLTVDDVLVLTVKTHQAVDVLPVWADLPVWDAGTVVGTAGERLPIITALNGVVSEDLASRWFRTVLGCCVWLPAIHLEPGEVIVRSAPVLGMLHIGPVPLGPAPAALTALQQPWTDSGIRVALPADVMPWKYRKLISNLGNGLQAVLGDDHPALAELTARAEVEAREVLAAAGIELVDEDEHTAARADSLTPRPVPGEPERLGGSSWQSLARGTGSIETDYLNGEIVRIAHRLGREAPVDETVARMCRRAATIGAAPGELAGQLLDALGVGS</sequence>
<dbReference type="InterPro" id="IPR051402">
    <property type="entry name" value="KPR-Related"/>
</dbReference>
<dbReference type="Gene3D" id="3.40.50.720">
    <property type="entry name" value="NAD(P)-binding Rossmann-like Domain"/>
    <property type="match status" value="1"/>
</dbReference>
<dbReference type="SUPFAM" id="SSF51735">
    <property type="entry name" value="NAD(P)-binding Rossmann-fold domains"/>
    <property type="match status" value="1"/>
</dbReference>
<dbReference type="InterPro" id="IPR013328">
    <property type="entry name" value="6PGD_dom2"/>
</dbReference>
<dbReference type="InterPro" id="IPR013752">
    <property type="entry name" value="KPA_reductase"/>
</dbReference>
<dbReference type="InterPro" id="IPR036291">
    <property type="entry name" value="NAD(P)-bd_dom_sf"/>
</dbReference>
<protein>
    <submittedName>
        <fullName evidence="4">Ketopantoate reductase family protein</fullName>
    </submittedName>
</protein>
<dbReference type="PANTHER" id="PTHR21708">
    <property type="entry name" value="PROBABLE 2-DEHYDROPANTOATE 2-REDUCTASE"/>
    <property type="match status" value="1"/>
</dbReference>
<reference evidence="4" key="1">
    <citation type="submission" date="2021-01" db="EMBL/GenBank/DDBJ databases">
        <title>YIM 132084 draft genome.</title>
        <authorList>
            <person name="An D."/>
        </authorList>
    </citation>
    <scope>NUCLEOTIDE SEQUENCE</scope>
    <source>
        <strain evidence="4">YIM 132084</strain>
    </source>
</reference>
<dbReference type="Pfam" id="PF08546">
    <property type="entry name" value="ApbA_C"/>
    <property type="match status" value="1"/>
</dbReference>
<proteinExistence type="predicted"/>
<keyword evidence="5" id="KW-1185">Reference proteome</keyword>
<feature type="domain" description="Ketopantoate reductase C-terminal" evidence="3">
    <location>
        <begin position="192"/>
        <end position="314"/>
    </location>
</feature>